<evidence type="ECO:0000313" key="2">
    <source>
        <dbReference type="Proteomes" id="UP000316213"/>
    </source>
</evidence>
<evidence type="ECO:0000313" key="1">
    <source>
        <dbReference type="EMBL" id="TWT95686.1"/>
    </source>
</evidence>
<proteinExistence type="predicted"/>
<dbReference type="SUPFAM" id="SSF56349">
    <property type="entry name" value="DNA breaking-rejoining enzymes"/>
    <property type="match status" value="1"/>
</dbReference>
<dbReference type="RefSeq" id="WP_146578715.1">
    <property type="nucleotide sequence ID" value="NZ_SJPM01000006.1"/>
</dbReference>
<organism evidence="1 2">
    <name type="scientific">Neorhodopirellula pilleata</name>
    <dbReference type="NCBI Taxonomy" id="2714738"/>
    <lineage>
        <taxon>Bacteria</taxon>
        <taxon>Pseudomonadati</taxon>
        <taxon>Planctomycetota</taxon>
        <taxon>Planctomycetia</taxon>
        <taxon>Pirellulales</taxon>
        <taxon>Pirellulaceae</taxon>
        <taxon>Neorhodopirellula</taxon>
    </lineage>
</organism>
<protein>
    <recommendedName>
        <fullName evidence="3">Phage integrase family protein</fullName>
    </recommendedName>
</protein>
<dbReference type="Proteomes" id="UP000316213">
    <property type="component" value="Unassembled WGS sequence"/>
</dbReference>
<reference evidence="1 2" key="1">
    <citation type="submission" date="2019-02" db="EMBL/GenBank/DDBJ databases">
        <title>Deep-cultivation of Planctomycetes and their phenomic and genomic characterization uncovers novel biology.</title>
        <authorList>
            <person name="Wiegand S."/>
            <person name="Jogler M."/>
            <person name="Boedeker C."/>
            <person name="Pinto D."/>
            <person name="Vollmers J."/>
            <person name="Rivas-Marin E."/>
            <person name="Kohn T."/>
            <person name="Peeters S.H."/>
            <person name="Heuer A."/>
            <person name="Rast P."/>
            <person name="Oberbeckmann S."/>
            <person name="Bunk B."/>
            <person name="Jeske O."/>
            <person name="Meyerdierks A."/>
            <person name="Storesund J.E."/>
            <person name="Kallscheuer N."/>
            <person name="Luecker S."/>
            <person name="Lage O.M."/>
            <person name="Pohl T."/>
            <person name="Merkel B.J."/>
            <person name="Hornburger P."/>
            <person name="Mueller R.-W."/>
            <person name="Bruemmer F."/>
            <person name="Labrenz M."/>
            <person name="Spormann A.M."/>
            <person name="Op Den Camp H."/>
            <person name="Overmann J."/>
            <person name="Amann R."/>
            <person name="Jetten M.S.M."/>
            <person name="Mascher T."/>
            <person name="Medema M.H."/>
            <person name="Devos D.P."/>
            <person name="Kaster A.-K."/>
            <person name="Ovreas L."/>
            <person name="Rohde M."/>
            <person name="Galperin M.Y."/>
            <person name="Jogler C."/>
        </authorList>
    </citation>
    <scope>NUCLEOTIDE SEQUENCE [LARGE SCALE GENOMIC DNA]</scope>
    <source>
        <strain evidence="1 2">Pla100</strain>
    </source>
</reference>
<dbReference type="EMBL" id="SJPM01000006">
    <property type="protein sequence ID" value="TWT95686.1"/>
    <property type="molecule type" value="Genomic_DNA"/>
</dbReference>
<gene>
    <name evidence="1" type="ORF">Pla100_33280</name>
</gene>
<accession>A0A5C6A8B2</accession>
<keyword evidence="2" id="KW-1185">Reference proteome</keyword>
<dbReference type="OrthoDB" id="255290at2"/>
<sequence>MVFTSEQWATLKEHASGAIIPLLDIPWATGCRPKEARTLEARHIHDDLAIFPPNESNGETHSRVIFMTSAAKALVTRSVSELAGGPTAAMVTV</sequence>
<name>A0A5C6A8B2_9BACT</name>
<comment type="caution">
    <text evidence="1">The sequence shown here is derived from an EMBL/GenBank/DDBJ whole genome shotgun (WGS) entry which is preliminary data.</text>
</comment>
<dbReference type="InterPro" id="IPR011010">
    <property type="entry name" value="DNA_brk_join_enz"/>
</dbReference>
<evidence type="ECO:0008006" key="3">
    <source>
        <dbReference type="Google" id="ProtNLM"/>
    </source>
</evidence>
<dbReference type="AlphaFoldDB" id="A0A5C6A8B2"/>
<dbReference type="GO" id="GO:0003677">
    <property type="term" value="F:DNA binding"/>
    <property type="evidence" value="ECO:0007669"/>
    <property type="project" value="InterPro"/>
</dbReference>